<evidence type="ECO:0000313" key="2">
    <source>
        <dbReference type="Proteomes" id="UP000321617"/>
    </source>
</evidence>
<proteinExistence type="predicted"/>
<gene>
    <name evidence="1" type="ORF">LX16_5352</name>
</gene>
<accession>A0A562UL92</accession>
<name>A0A562UL92_9ACTN</name>
<reference evidence="1 2" key="1">
    <citation type="journal article" date="2013" name="Stand. Genomic Sci.">
        <title>Genomic Encyclopedia of Type Strains, Phase I: The one thousand microbial genomes (KMG-I) project.</title>
        <authorList>
            <person name="Kyrpides N.C."/>
            <person name="Woyke T."/>
            <person name="Eisen J.A."/>
            <person name="Garrity G."/>
            <person name="Lilburn T.G."/>
            <person name="Beck B.J."/>
            <person name="Whitman W.B."/>
            <person name="Hugenholtz P."/>
            <person name="Klenk H.P."/>
        </authorList>
    </citation>
    <scope>NUCLEOTIDE SEQUENCE [LARGE SCALE GENOMIC DNA]</scope>
    <source>
        <strain evidence="1 2">DSM 45044</strain>
    </source>
</reference>
<organism evidence="1 2">
    <name type="scientific">Stackebrandtia albiflava</name>
    <dbReference type="NCBI Taxonomy" id="406432"/>
    <lineage>
        <taxon>Bacteria</taxon>
        <taxon>Bacillati</taxon>
        <taxon>Actinomycetota</taxon>
        <taxon>Actinomycetes</taxon>
        <taxon>Glycomycetales</taxon>
        <taxon>Glycomycetaceae</taxon>
        <taxon>Stackebrandtia</taxon>
    </lineage>
</organism>
<protein>
    <submittedName>
        <fullName evidence="1">Uncharacterized protein</fullName>
    </submittedName>
</protein>
<dbReference type="AlphaFoldDB" id="A0A562UL92"/>
<dbReference type="RefSeq" id="WP_147144689.1">
    <property type="nucleotide sequence ID" value="NZ_BAABIJ010000008.1"/>
</dbReference>
<sequence length="98" mass="10504">MVYNRDVAATPAQIRAYGAKATGFGEEVNRVIDRQNGELVIKGAPGLQVTKAFTDLAPRWTDRARAAASTVIEVGQTIVNAAGHHADHEANDAGKYRD</sequence>
<comment type="caution">
    <text evidence="1">The sequence shown here is derived from an EMBL/GenBank/DDBJ whole genome shotgun (WGS) entry which is preliminary data.</text>
</comment>
<dbReference type="EMBL" id="VLLL01000013">
    <property type="protein sequence ID" value="TWJ06388.1"/>
    <property type="molecule type" value="Genomic_DNA"/>
</dbReference>
<keyword evidence="2" id="KW-1185">Reference proteome</keyword>
<evidence type="ECO:0000313" key="1">
    <source>
        <dbReference type="EMBL" id="TWJ06388.1"/>
    </source>
</evidence>
<dbReference type="Proteomes" id="UP000321617">
    <property type="component" value="Unassembled WGS sequence"/>
</dbReference>